<dbReference type="AlphaFoldDB" id="A0YBW2"/>
<keyword evidence="2" id="KW-0479">Metal-binding</keyword>
<dbReference type="Proteomes" id="UP000004931">
    <property type="component" value="Unassembled WGS sequence"/>
</dbReference>
<evidence type="ECO:0000313" key="6">
    <source>
        <dbReference type="EMBL" id="EAW32042.1"/>
    </source>
</evidence>
<keyword evidence="4" id="KW-0411">Iron-sulfur</keyword>
<dbReference type="EMBL" id="AAVT01000002">
    <property type="protein sequence ID" value="EAW32042.1"/>
    <property type="molecule type" value="Genomic_DNA"/>
</dbReference>
<name>A0YBW2_9GAMM</name>
<dbReference type="GO" id="GO:0051537">
    <property type="term" value="F:2 iron, 2 sulfur cluster binding"/>
    <property type="evidence" value="ECO:0007669"/>
    <property type="project" value="UniProtKB-KW"/>
</dbReference>
<keyword evidence="1" id="KW-0001">2Fe-2S</keyword>
<dbReference type="eggNOG" id="COG2146">
    <property type="taxonomic scope" value="Bacteria"/>
</dbReference>
<dbReference type="InterPro" id="IPR017941">
    <property type="entry name" value="Rieske_2Fe-2S"/>
</dbReference>
<comment type="caution">
    <text evidence="6">The sequence shown here is derived from an EMBL/GenBank/DDBJ whole genome shotgun (WGS) entry which is preliminary data.</text>
</comment>
<keyword evidence="3" id="KW-0408">Iron</keyword>
<dbReference type="SUPFAM" id="SSF50022">
    <property type="entry name" value="ISP domain"/>
    <property type="match status" value="1"/>
</dbReference>
<evidence type="ECO:0000256" key="3">
    <source>
        <dbReference type="ARBA" id="ARBA00023004"/>
    </source>
</evidence>
<sequence length="104" mass="12091">MMRFYSLEKLINLHDGYRKLFKIDQHRLMLMQIAQELYLVESHCPHLGHSLLAADIIGSDLRCSLHGYQFDLHTGNPTSINDAPCRALKSYEIVYQQREVGLIF</sequence>
<dbReference type="Pfam" id="PF00355">
    <property type="entry name" value="Rieske"/>
    <property type="match status" value="1"/>
</dbReference>
<dbReference type="STRING" id="247633.GP2143_06310"/>
<organism evidence="6 7">
    <name type="scientific">marine gamma proteobacterium HTCC2143</name>
    <dbReference type="NCBI Taxonomy" id="247633"/>
    <lineage>
        <taxon>Bacteria</taxon>
        <taxon>Pseudomonadati</taxon>
        <taxon>Pseudomonadota</taxon>
        <taxon>Gammaproteobacteria</taxon>
        <taxon>Cellvibrionales</taxon>
        <taxon>Spongiibacteraceae</taxon>
        <taxon>BD1-7 clade</taxon>
    </lineage>
</organism>
<feature type="domain" description="Rieske" evidence="5">
    <location>
        <begin position="5"/>
        <end position="102"/>
    </location>
</feature>
<evidence type="ECO:0000259" key="5">
    <source>
        <dbReference type="PROSITE" id="PS51296"/>
    </source>
</evidence>
<dbReference type="Gene3D" id="2.102.10.10">
    <property type="entry name" value="Rieske [2Fe-2S] iron-sulphur domain"/>
    <property type="match status" value="1"/>
</dbReference>
<evidence type="ECO:0000256" key="1">
    <source>
        <dbReference type="ARBA" id="ARBA00022714"/>
    </source>
</evidence>
<evidence type="ECO:0000256" key="4">
    <source>
        <dbReference type="ARBA" id="ARBA00023014"/>
    </source>
</evidence>
<dbReference type="GO" id="GO:0046872">
    <property type="term" value="F:metal ion binding"/>
    <property type="evidence" value="ECO:0007669"/>
    <property type="project" value="UniProtKB-KW"/>
</dbReference>
<dbReference type="PROSITE" id="PS51296">
    <property type="entry name" value="RIESKE"/>
    <property type="match status" value="1"/>
</dbReference>
<evidence type="ECO:0000313" key="7">
    <source>
        <dbReference type="Proteomes" id="UP000004931"/>
    </source>
</evidence>
<keyword evidence="7" id="KW-1185">Reference proteome</keyword>
<dbReference type="InterPro" id="IPR036922">
    <property type="entry name" value="Rieske_2Fe-2S_sf"/>
</dbReference>
<gene>
    <name evidence="6" type="ORF">GP2143_06310</name>
</gene>
<dbReference type="CDD" id="cd03467">
    <property type="entry name" value="Rieske"/>
    <property type="match status" value="1"/>
</dbReference>
<proteinExistence type="predicted"/>
<accession>A0YBW2</accession>
<protein>
    <recommendedName>
        <fullName evidence="5">Rieske domain-containing protein</fullName>
    </recommendedName>
</protein>
<evidence type="ECO:0000256" key="2">
    <source>
        <dbReference type="ARBA" id="ARBA00022723"/>
    </source>
</evidence>
<reference evidence="6 7" key="1">
    <citation type="journal article" date="2010" name="J. Bacteriol.">
        <title>Genome sequence of the oligotrophic marine Gammaproteobacterium HTCC2143, isolated from the Oregon Coast.</title>
        <authorList>
            <person name="Oh H.M."/>
            <person name="Kang I."/>
            <person name="Ferriera S."/>
            <person name="Giovannoni S.J."/>
            <person name="Cho J.C."/>
        </authorList>
    </citation>
    <scope>NUCLEOTIDE SEQUENCE [LARGE SCALE GENOMIC DNA]</scope>
    <source>
        <strain evidence="6 7">HTCC2143</strain>
    </source>
</reference>